<dbReference type="Proteomes" id="UP001172102">
    <property type="component" value="Unassembled WGS sequence"/>
</dbReference>
<keyword evidence="2" id="KW-1185">Reference proteome</keyword>
<reference evidence="1" key="1">
    <citation type="submission" date="2023-06" db="EMBL/GenBank/DDBJ databases">
        <title>Genome-scale phylogeny and comparative genomics of the fungal order Sordariales.</title>
        <authorList>
            <consortium name="Lawrence Berkeley National Laboratory"/>
            <person name="Hensen N."/>
            <person name="Bonometti L."/>
            <person name="Westerberg I."/>
            <person name="Brannstrom I.O."/>
            <person name="Guillou S."/>
            <person name="Cros-Aarteil S."/>
            <person name="Calhoun S."/>
            <person name="Haridas S."/>
            <person name="Kuo A."/>
            <person name="Mondo S."/>
            <person name="Pangilinan J."/>
            <person name="Riley R."/>
            <person name="Labutti K."/>
            <person name="Andreopoulos B."/>
            <person name="Lipzen A."/>
            <person name="Chen C."/>
            <person name="Yanf M."/>
            <person name="Daum C."/>
            <person name="Ng V."/>
            <person name="Clum A."/>
            <person name="Steindorff A."/>
            <person name="Ohm R."/>
            <person name="Martin F."/>
            <person name="Silar P."/>
            <person name="Natvig D."/>
            <person name="Lalanne C."/>
            <person name="Gautier V."/>
            <person name="Ament-Velasquez S.L."/>
            <person name="Kruys A."/>
            <person name="Hutchinson M.I."/>
            <person name="Powell A.J."/>
            <person name="Barry K."/>
            <person name="Miller A.N."/>
            <person name="Grigoriev I.V."/>
            <person name="Debuchy R."/>
            <person name="Gladieux P."/>
            <person name="Thoren M.H."/>
            <person name="Johannesson H."/>
        </authorList>
    </citation>
    <scope>NUCLEOTIDE SEQUENCE</scope>
    <source>
        <strain evidence="1">SMH4607-1</strain>
    </source>
</reference>
<comment type="caution">
    <text evidence="1">The sequence shown here is derived from an EMBL/GenBank/DDBJ whole genome shotgun (WGS) entry which is preliminary data.</text>
</comment>
<organism evidence="1 2">
    <name type="scientific">Lasiosphaeris hirsuta</name>
    <dbReference type="NCBI Taxonomy" id="260670"/>
    <lineage>
        <taxon>Eukaryota</taxon>
        <taxon>Fungi</taxon>
        <taxon>Dikarya</taxon>
        <taxon>Ascomycota</taxon>
        <taxon>Pezizomycotina</taxon>
        <taxon>Sordariomycetes</taxon>
        <taxon>Sordariomycetidae</taxon>
        <taxon>Sordariales</taxon>
        <taxon>Lasiosphaeriaceae</taxon>
        <taxon>Lasiosphaeris</taxon>
    </lineage>
</organism>
<proteinExistence type="predicted"/>
<sequence length="206" mass="23226">MPYWGTCTYWREGSMCAKNCSPRLSVRARASEPLLFLPPKSPVHSASRPSRTLANLAMMHLTPHEPIGAIKSVGHASSTRRTVRGRFRDSCSSFRSPVVHDMMRLGKLFSEHKISGSRRPATKEQFWHGPVPPAIHRVGRGALFESMVKNRTGLSVALSDDVHNREMMLLITRWFRAIRALIRGENTRGGVVYWKGIRFPASVVQH</sequence>
<name>A0AA40DT54_9PEZI</name>
<gene>
    <name evidence="1" type="ORF">B0H67DRAFT_215562</name>
</gene>
<evidence type="ECO:0000313" key="1">
    <source>
        <dbReference type="EMBL" id="KAK0714575.1"/>
    </source>
</evidence>
<dbReference type="EMBL" id="JAUKUA010000004">
    <property type="protein sequence ID" value="KAK0714575.1"/>
    <property type="molecule type" value="Genomic_DNA"/>
</dbReference>
<dbReference type="AlphaFoldDB" id="A0AA40DT54"/>
<protein>
    <submittedName>
        <fullName evidence="1">Uncharacterized protein</fullName>
    </submittedName>
</protein>
<evidence type="ECO:0000313" key="2">
    <source>
        <dbReference type="Proteomes" id="UP001172102"/>
    </source>
</evidence>
<accession>A0AA40DT54</accession>